<protein>
    <submittedName>
        <fullName evidence="2">Uncharacterized protein</fullName>
    </submittedName>
</protein>
<feature type="region of interest" description="Disordered" evidence="1">
    <location>
        <begin position="96"/>
        <end position="149"/>
    </location>
</feature>
<feature type="compositionally biased region" description="Low complexity" evidence="1">
    <location>
        <begin position="111"/>
        <end position="149"/>
    </location>
</feature>
<sequence length="149" mass="16740">MPEIVNRPPASECAGSAGRPNSSGSPTSSRGPRKKFNPEQKYVLNDMWEKYKKLDKQRLKPSFFLYPQAFQKRVVDTCNKRARAYNNLYRCFEEQNEQESRDRAELEAFRQARTAQQAAQRGPEQAAGQAAEQAAEQAPEQAAEEAGGA</sequence>
<proteinExistence type="predicted"/>
<evidence type="ECO:0000313" key="2">
    <source>
        <dbReference type="EMBL" id="QLI72095.1"/>
    </source>
</evidence>
<dbReference type="OrthoDB" id="4941410at2759"/>
<dbReference type="KEGG" id="mbrn:26243607"/>
<dbReference type="AlphaFoldDB" id="A0A7D5V1C9"/>
<feature type="compositionally biased region" description="Basic and acidic residues" evidence="1">
    <location>
        <begin position="98"/>
        <end position="110"/>
    </location>
</feature>
<dbReference type="EMBL" id="CP058936">
    <property type="protein sequence ID" value="QLI72095.1"/>
    <property type="molecule type" value="Genomic_DNA"/>
</dbReference>
<dbReference type="RefSeq" id="XP_014543430.1">
    <property type="nucleotide sequence ID" value="XM_014687944.1"/>
</dbReference>
<evidence type="ECO:0000313" key="3">
    <source>
        <dbReference type="Proteomes" id="UP000510686"/>
    </source>
</evidence>
<reference evidence="2 3" key="1">
    <citation type="submission" date="2020-07" db="EMBL/GenBank/DDBJ databases">
        <title>Telomere length de novo assembly of all 7 chromosomes of the fungus, Metarhizium brunneum, using a novel assembly pipeline.</title>
        <authorList>
            <person name="Saud z."/>
            <person name="Kortsinoglou A."/>
            <person name="Kouvelis V.N."/>
            <person name="Butt T.M."/>
        </authorList>
    </citation>
    <scope>NUCLEOTIDE SEQUENCE [LARGE SCALE GENOMIC DNA]</scope>
    <source>
        <strain evidence="2 3">4556</strain>
    </source>
</reference>
<feature type="region of interest" description="Disordered" evidence="1">
    <location>
        <begin position="1"/>
        <end position="38"/>
    </location>
</feature>
<dbReference type="GeneID" id="26243607"/>
<keyword evidence="3" id="KW-1185">Reference proteome</keyword>
<feature type="compositionally biased region" description="Low complexity" evidence="1">
    <location>
        <begin position="18"/>
        <end position="30"/>
    </location>
</feature>
<name>A0A7D5V1C9_9HYPO</name>
<accession>A0A7D5V1C9</accession>
<gene>
    <name evidence="2" type="ORF">G6M90_00g081970</name>
</gene>
<dbReference type="Proteomes" id="UP000510686">
    <property type="component" value="Chromosome 5"/>
</dbReference>
<organism evidence="2 3">
    <name type="scientific">Metarhizium brunneum</name>
    <dbReference type="NCBI Taxonomy" id="500148"/>
    <lineage>
        <taxon>Eukaryota</taxon>
        <taxon>Fungi</taxon>
        <taxon>Dikarya</taxon>
        <taxon>Ascomycota</taxon>
        <taxon>Pezizomycotina</taxon>
        <taxon>Sordariomycetes</taxon>
        <taxon>Hypocreomycetidae</taxon>
        <taxon>Hypocreales</taxon>
        <taxon>Clavicipitaceae</taxon>
        <taxon>Metarhizium</taxon>
    </lineage>
</organism>
<evidence type="ECO:0000256" key="1">
    <source>
        <dbReference type="SAM" id="MobiDB-lite"/>
    </source>
</evidence>